<keyword evidence="2" id="KW-1185">Reference proteome</keyword>
<name>A0A371GA12_MUCPR</name>
<accession>A0A371GA12</accession>
<proteinExistence type="predicted"/>
<comment type="caution">
    <text evidence="1">The sequence shown here is derived from an EMBL/GenBank/DDBJ whole genome shotgun (WGS) entry which is preliminary data.</text>
</comment>
<dbReference type="AlphaFoldDB" id="A0A371GA12"/>
<gene>
    <name evidence="1" type="ORF">CR513_31169</name>
</gene>
<evidence type="ECO:0000313" key="2">
    <source>
        <dbReference type="Proteomes" id="UP000257109"/>
    </source>
</evidence>
<evidence type="ECO:0000313" key="1">
    <source>
        <dbReference type="EMBL" id="RDX87371.1"/>
    </source>
</evidence>
<protein>
    <submittedName>
        <fullName evidence="1">Uncharacterized protein</fullName>
    </submittedName>
</protein>
<organism evidence="1 2">
    <name type="scientific">Mucuna pruriens</name>
    <name type="common">Velvet bean</name>
    <name type="synonym">Dolichos pruriens</name>
    <dbReference type="NCBI Taxonomy" id="157652"/>
    <lineage>
        <taxon>Eukaryota</taxon>
        <taxon>Viridiplantae</taxon>
        <taxon>Streptophyta</taxon>
        <taxon>Embryophyta</taxon>
        <taxon>Tracheophyta</taxon>
        <taxon>Spermatophyta</taxon>
        <taxon>Magnoliopsida</taxon>
        <taxon>eudicotyledons</taxon>
        <taxon>Gunneridae</taxon>
        <taxon>Pentapetalae</taxon>
        <taxon>rosids</taxon>
        <taxon>fabids</taxon>
        <taxon>Fabales</taxon>
        <taxon>Fabaceae</taxon>
        <taxon>Papilionoideae</taxon>
        <taxon>50 kb inversion clade</taxon>
        <taxon>NPAAA clade</taxon>
        <taxon>indigoferoid/millettioid clade</taxon>
        <taxon>Phaseoleae</taxon>
        <taxon>Mucuna</taxon>
    </lineage>
</organism>
<feature type="non-terminal residue" evidence="1">
    <location>
        <position position="1"/>
    </location>
</feature>
<dbReference type="Proteomes" id="UP000257109">
    <property type="component" value="Unassembled WGS sequence"/>
</dbReference>
<dbReference type="EMBL" id="QJKJ01006248">
    <property type="protein sequence ID" value="RDX87371.1"/>
    <property type="molecule type" value="Genomic_DNA"/>
</dbReference>
<reference evidence="1" key="1">
    <citation type="submission" date="2018-05" db="EMBL/GenBank/DDBJ databases">
        <title>Draft genome of Mucuna pruriens seed.</title>
        <authorList>
            <person name="Nnadi N.E."/>
            <person name="Vos R."/>
            <person name="Hasami M.H."/>
            <person name="Devisetty U.K."/>
            <person name="Aguiy J.C."/>
        </authorList>
    </citation>
    <scope>NUCLEOTIDE SEQUENCE [LARGE SCALE GENOMIC DNA]</scope>
    <source>
        <strain evidence="1">JCA_2017</strain>
    </source>
</reference>
<dbReference type="OrthoDB" id="1432876at2759"/>
<sequence length="93" mass="10555">MTHALQWYVEICNYLVASTYLQGASKATRTNLEAKQSSTYGMTLYSKVRDQVGPPLLSYDSQRRPLQINKDSLKDPRLGYIGPPYSMMHIPLS</sequence>